<dbReference type="PRINTS" id="PR00080">
    <property type="entry name" value="SDRFAMILY"/>
</dbReference>
<evidence type="ECO:0000313" key="5">
    <source>
        <dbReference type="Proteomes" id="UP000061809"/>
    </source>
</evidence>
<evidence type="ECO:0000256" key="3">
    <source>
        <dbReference type="RuleBase" id="RU000363"/>
    </source>
</evidence>
<name>A0A0P0GAC7_9BACE</name>
<dbReference type="InterPro" id="IPR036291">
    <property type="entry name" value="NAD(P)-bd_dom_sf"/>
</dbReference>
<dbReference type="EC" id="1.1.1.100" evidence="4"/>
<dbReference type="PRINTS" id="PR00081">
    <property type="entry name" value="GDHRDH"/>
</dbReference>
<dbReference type="CDD" id="cd05374">
    <property type="entry name" value="17beta-HSD-like_SDR_c"/>
    <property type="match status" value="1"/>
</dbReference>
<dbReference type="InterPro" id="IPR051911">
    <property type="entry name" value="SDR_oxidoreductase"/>
</dbReference>
<organism evidence="4 5">
    <name type="scientific">Bacteroides cellulosilyticus</name>
    <dbReference type="NCBI Taxonomy" id="246787"/>
    <lineage>
        <taxon>Bacteria</taxon>
        <taxon>Pseudomonadati</taxon>
        <taxon>Bacteroidota</taxon>
        <taxon>Bacteroidia</taxon>
        <taxon>Bacteroidales</taxon>
        <taxon>Bacteroidaceae</taxon>
        <taxon>Bacteroides</taxon>
    </lineage>
</organism>
<dbReference type="PATRIC" id="fig|246787.4.peg.379"/>
<dbReference type="SUPFAM" id="SSF51735">
    <property type="entry name" value="NAD(P)-binding Rossmann-fold domains"/>
    <property type="match status" value="1"/>
</dbReference>
<gene>
    <name evidence="4" type="primary">fabG_1</name>
    <name evidence="4" type="ORF">BcellWH2_00362</name>
</gene>
<dbReference type="RefSeq" id="WP_029426856.1">
    <property type="nucleotide sequence ID" value="NZ_CP012801.1"/>
</dbReference>
<dbReference type="Proteomes" id="UP000061809">
    <property type="component" value="Chromosome"/>
</dbReference>
<dbReference type="EMBL" id="CP012801">
    <property type="protein sequence ID" value="ALJ57637.1"/>
    <property type="molecule type" value="Genomic_DNA"/>
</dbReference>
<evidence type="ECO:0000256" key="1">
    <source>
        <dbReference type="ARBA" id="ARBA00006484"/>
    </source>
</evidence>
<dbReference type="KEGG" id="bcel:BcellWH2_00362"/>
<reference evidence="4 5" key="1">
    <citation type="journal article" date="2015" name="Science">
        <title>Genetic determinants of in vivo fitness and diet responsiveness in multiple human gut Bacteroides.</title>
        <authorList>
            <person name="Wu M."/>
            <person name="McNulty N.P."/>
            <person name="Rodionov D.A."/>
            <person name="Khoroshkin M.S."/>
            <person name="Griffin N.W."/>
            <person name="Cheng J."/>
            <person name="Latreille P."/>
            <person name="Kerstetter R.A."/>
            <person name="Terrapon N."/>
            <person name="Henrissat B."/>
            <person name="Osterman A.L."/>
            <person name="Gordon J.I."/>
        </authorList>
    </citation>
    <scope>NUCLEOTIDE SEQUENCE [LARGE SCALE GENOMIC DNA]</scope>
    <source>
        <strain evidence="4 5">WH2</strain>
    </source>
</reference>
<dbReference type="Gene3D" id="3.40.50.720">
    <property type="entry name" value="NAD(P)-binding Rossmann-like Domain"/>
    <property type="match status" value="1"/>
</dbReference>
<dbReference type="PANTHER" id="PTHR43976:SF16">
    <property type="entry name" value="SHORT-CHAIN DEHYDROGENASE_REDUCTASE FAMILY PROTEIN"/>
    <property type="match status" value="1"/>
</dbReference>
<protein>
    <submittedName>
        <fullName evidence="4">3-oxoacyl-[acyl-carrier-protein] reductase FabG</fullName>
        <ecNumber evidence="4">1.1.1.100</ecNumber>
    </submittedName>
</protein>
<dbReference type="InterPro" id="IPR002347">
    <property type="entry name" value="SDR_fam"/>
</dbReference>
<evidence type="ECO:0000313" key="4">
    <source>
        <dbReference type="EMBL" id="ALJ57637.1"/>
    </source>
</evidence>
<dbReference type="AlphaFoldDB" id="A0A0P0GAC7"/>
<evidence type="ECO:0000256" key="2">
    <source>
        <dbReference type="ARBA" id="ARBA00023002"/>
    </source>
</evidence>
<dbReference type="PANTHER" id="PTHR43976">
    <property type="entry name" value="SHORT CHAIN DEHYDROGENASE"/>
    <property type="match status" value="1"/>
</dbReference>
<dbReference type="GO" id="GO:0004316">
    <property type="term" value="F:3-oxoacyl-[acyl-carrier-protein] reductase (NADPH) activity"/>
    <property type="evidence" value="ECO:0007669"/>
    <property type="project" value="UniProtKB-EC"/>
</dbReference>
<keyword evidence="2 4" id="KW-0560">Oxidoreductase</keyword>
<accession>A0A0P0GAC7</accession>
<comment type="similarity">
    <text evidence="1 3">Belongs to the short-chain dehydrogenases/reductases (SDR) family.</text>
</comment>
<proteinExistence type="inferred from homology"/>
<dbReference type="Pfam" id="PF00106">
    <property type="entry name" value="adh_short"/>
    <property type="match status" value="1"/>
</dbReference>
<sequence>MKHPQIILVTGASSGFGRVIATQLAAQGHIVYGSSRKAVSDNPGFKMLQLDITDPASVSNAISTILKEQGSIDVLVNNAGMGISGAIELTTEEEIQRQMNTNFTGAVRMCAAVLPFMREAGYGRIINISSIAGVLAVPFQAFYSASKFAIEGYSEALYQEVKPLGIQVCVVEPGDFQTGFTAQRQVSQTTLSHPQYEESFAKAMRNVEQSENNGCRPEKLGKAICKLVNNRRPAFRTKVGPWEQVFFARIKPMLPFSLVDWLIRKFY</sequence>